<protein>
    <submittedName>
        <fullName evidence="1">Uncharacterized protein</fullName>
    </submittedName>
</protein>
<evidence type="ECO:0000313" key="1">
    <source>
        <dbReference type="EMBL" id="GGS74119.1"/>
    </source>
</evidence>
<organism evidence="1 2">
    <name type="scientific">Streptomyces pseudogriseolus</name>
    <name type="common">Streptomyces gancidicus</name>
    <name type="synonym">Streptomyces rubiginosus</name>
    <dbReference type="NCBI Taxonomy" id="36817"/>
    <lineage>
        <taxon>Bacteria</taxon>
        <taxon>Bacillati</taxon>
        <taxon>Actinomycetota</taxon>
        <taxon>Actinomycetes</taxon>
        <taxon>Kitasatosporales</taxon>
        <taxon>Streptomycetaceae</taxon>
        <taxon>Streptomyces</taxon>
        <taxon>Streptomyces pseudogriseolus group</taxon>
    </lineage>
</organism>
<accession>A0ABQ2TJV7</accession>
<dbReference type="Proteomes" id="UP000597853">
    <property type="component" value="Unassembled WGS sequence"/>
</dbReference>
<comment type="caution">
    <text evidence="1">The sequence shown here is derived from an EMBL/GenBank/DDBJ whole genome shotgun (WGS) entry which is preliminary data.</text>
</comment>
<gene>
    <name evidence="1" type="ORF">GCM10010285_61120</name>
</gene>
<name>A0ABQ2TJV7_STREZ</name>
<evidence type="ECO:0000313" key="2">
    <source>
        <dbReference type="Proteomes" id="UP000597853"/>
    </source>
</evidence>
<dbReference type="EMBL" id="BMTX01000031">
    <property type="protein sequence ID" value="GGS74119.1"/>
    <property type="molecule type" value="Genomic_DNA"/>
</dbReference>
<proteinExistence type="predicted"/>
<keyword evidence="2" id="KW-1185">Reference proteome</keyword>
<reference evidence="2" key="1">
    <citation type="journal article" date="2019" name="Int. J. Syst. Evol. Microbiol.">
        <title>The Global Catalogue of Microorganisms (GCM) 10K type strain sequencing project: providing services to taxonomists for standard genome sequencing and annotation.</title>
        <authorList>
            <consortium name="The Broad Institute Genomics Platform"/>
            <consortium name="The Broad Institute Genome Sequencing Center for Infectious Disease"/>
            <person name="Wu L."/>
            <person name="Ma J."/>
        </authorList>
    </citation>
    <scope>NUCLEOTIDE SEQUENCE [LARGE SCALE GENOMIC DNA]</scope>
    <source>
        <strain evidence="2">JCM 4416</strain>
    </source>
</reference>
<sequence length="97" mass="10880">MWDCTALTADPLVGGRQLREKRDCRMLRLPSVRNEFSEIADRAVKDQMTYSGFLAELLMAKCDAFWPWLARDHARAPQGTVIDDAAPDEGCRRAPGA</sequence>